<accession>A0A1M6XG74</accession>
<sequence length="114" mass="12915">MPGNEKCRFICAEYKHRTLNPETEGKAYTDIQIDELEALRLCDFEGMDQEMAAHSMNISRGTLQRILYAARHKVAEALLEGRGIIIAGGNYQVSPGCRCSMKCKKCRKEVMENE</sequence>
<keyword evidence="3" id="KW-1185">Reference proteome</keyword>
<dbReference type="Pfam" id="PF02001">
    <property type="entry name" value="DUF134"/>
    <property type="match status" value="1"/>
</dbReference>
<dbReference type="OrthoDB" id="280278at2"/>
<dbReference type="PANTHER" id="PTHR37478">
    <property type="match status" value="1"/>
</dbReference>
<evidence type="ECO:0000313" key="3">
    <source>
        <dbReference type="Proteomes" id="UP000184386"/>
    </source>
</evidence>
<organism evidence="2 3">
    <name type="scientific">Anaerocolumna jejuensis DSM 15929</name>
    <dbReference type="NCBI Taxonomy" id="1121322"/>
    <lineage>
        <taxon>Bacteria</taxon>
        <taxon>Bacillati</taxon>
        <taxon>Bacillota</taxon>
        <taxon>Clostridia</taxon>
        <taxon>Lachnospirales</taxon>
        <taxon>Lachnospiraceae</taxon>
        <taxon>Anaerocolumna</taxon>
    </lineage>
</organism>
<proteinExistence type="inferred from homology"/>
<evidence type="ECO:0000256" key="1">
    <source>
        <dbReference type="ARBA" id="ARBA00009350"/>
    </source>
</evidence>
<name>A0A1M6XG74_9FIRM</name>
<dbReference type="InterPro" id="IPR013324">
    <property type="entry name" value="RNA_pol_sigma_r3/r4-like"/>
</dbReference>
<gene>
    <name evidence="2" type="ORF">SAMN02745136_03959</name>
</gene>
<dbReference type="GO" id="GO:0003677">
    <property type="term" value="F:DNA binding"/>
    <property type="evidence" value="ECO:0007669"/>
    <property type="project" value="UniProtKB-KW"/>
</dbReference>
<dbReference type="InterPro" id="IPR036388">
    <property type="entry name" value="WH-like_DNA-bd_sf"/>
</dbReference>
<comment type="similarity">
    <text evidence="1">Belongs to the UPF0251 family.</text>
</comment>
<reference evidence="2 3" key="1">
    <citation type="submission" date="2016-11" db="EMBL/GenBank/DDBJ databases">
        <authorList>
            <person name="Jaros S."/>
            <person name="Januszkiewicz K."/>
            <person name="Wedrychowicz H."/>
        </authorList>
    </citation>
    <scope>NUCLEOTIDE SEQUENCE [LARGE SCALE GENOMIC DNA]</scope>
    <source>
        <strain evidence="2 3">DSM 15929</strain>
    </source>
</reference>
<evidence type="ECO:0000313" key="2">
    <source>
        <dbReference type="EMBL" id="SHL05030.1"/>
    </source>
</evidence>
<dbReference type="PANTHER" id="PTHR37478:SF2">
    <property type="entry name" value="UPF0251 PROTEIN TK0562"/>
    <property type="match status" value="1"/>
</dbReference>
<dbReference type="AlphaFoldDB" id="A0A1M6XG74"/>
<dbReference type="SUPFAM" id="SSF88659">
    <property type="entry name" value="Sigma3 and sigma4 domains of RNA polymerase sigma factors"/>
    <property type="match status" value="1"/>
</dbReference>
<dbReference type="EMBL" id="FRAC01000022">
    <property type="protein sequence ID" value="SHL05030.1"/>
    <property type="molecule type" value="Genomic_DNA"/>
</dbReference>
<dbReference type="Gene3D" id="1.10.10.10">
    <property type="entry name" value="Winged helix-like DNA-binding domain superfamily/Winged helix DNA-binding domain"/>
    <property type="match status" value="1"/>
</dbReference>
<dbReference type="Proteomes" id="UP000184386">
    <property type="component" value="Unassembled WGS sequence"/>
</dbReference>
<dbReference type="STRING" id="1121322.SAMN02745136_03959"/>
<dbReference type="RefSeq" id="WP_073278584.1">
    <property type="nucleotide sequence ID" value="NZ_FRAC01000022.1"/>
</dbReference>
<keyword evidence="2" id="KW-0238">DNA-binding</keyword>
<protein>
    <submittedName>
        <fullName evidence="2">Predicted DNA-binding protein, UPF0251 family</fullName>
    </submittedName>
</protein>
<dbReference type="InterPro" id="IPR002852">
    <property type="entry name" value="UPF0251"/>
</dbReference>